<organism evidence="1">
    <name type="scientific">Citrobacter rodentium</name>
    <dbReference type="NCBI Taxonomy" id="67825"/>
    <lineage>
        <taxon>Bacteria</taxon>
        <taxon>Pseudomonadati</taxon>
        <taxon>Pseudomonadota</taxon>
        <taxon>Gammaproteobacteria</taxon>
        <taxon>Enterobacterales</taxon>
        <taxon>Enterobacteriaceae</taxon>
        <taxon>Citrobacter</taxon>
    </lineage>
</organism>
<dbReference type="Gene3D" id="2.30.30.110">
    <property type="match status" value="1"/>
</dbReference>
<dbReference type="Pfam" id="PF02452">
    <property type="entry name" value="PemK_toxin"/>
    <property type="match status" value="1"/>
</dbReference>
<dbReference type="PANTHER" id="PTHR33988:SF3">
    <property type="entry name" value="ENDORIBONUCLEASE TOXIN CHPB-RELATED"/>
    <property type="match status" value="1"/>
</dbReference>
<protein>
    <submittedName>
        <fullName evidence="1">Type II toxin-antitoxin system PemK/MazF family toxin</fullName>
    </submittedName>
</protein>
<dbReference type="GO" id="GO:0004521">
    <property type="term" value="F:RNA endonuclease activity"/>
    <property type="evidence" value="ECO:0007669"/>
    <property type="project" value="TreeGrafter"/>
</dbReference>
<dbReference type="SUPFAM" id="SSF50118">
    <property type="entry name" value="Cell growth inhibitor/plasmid maintenance toxic component"/>
    <property type="match status" value="1"/>
</dbReference>
<dbReference type="GO" id="GO:0003677">
    <property type="term" value="F:DNA binding"/>
    <property type="evidence" value="ECO:0007669"/>
    <property type="project" value="InterPro"/>
</dbReference>
<dbReference type="InterPro" id="IPR011067">
    <property type="entry name" value="Plasmid_toxin/cell-grow_inhib"/>
</dbReference>
<dbReference type="InterPro" id="IPR003477">
    <property type="entry name" value="PemK-like"/>
</dbReference>
<dbReference type="EMBL" id="CP038008">
    <property type="protein sequence ID" value="QBY29524.1"/>
    <property type="molecule type" value="Genomic_DNA"/>
</dbReference>
<dbReference type="GO" id="GO:0006402">
    <property type="term" value="P:mRNA catabolic process"/>
    <property type="evidence" value="ECO:0007669"/>
    <property type="project" value="TreeGrafter"/>
</dbReference>
<evidence type="ECO:0000313" key="1">
    <source>
        <dbReference type="EMBL" id="QBY29524.1"/>
    </source>
</evidence>
<dbReference type="PANTHER" id="PTHR33988">
    <property type="entry name" value="ENDORIBONUCLEASE MAZF-RELATED"/>
    <property type="match status" value="1"/>
</dbReference>
<gene>
    <name evidence="1" type="ORF">E2R62_12045</name>
</gene>
<dbReference type="AlphaFoldDB" id="A0A482PQ96"/>
<dbReference type="RefSeq" id="WP_012907213.1">
    <property type="nucleotide sequence ID" value="NZ_CAJTBI010000009.1"/>
</dbReference>
<accession>A0A482PQ96</accession>
<dbReference type="OMA" id="IWHVNGD"/>
<name>A0A482PQ96_CITRO</name>
<dbReference type="GO" id="GO:0016075">
    <property type="term" value="P:rRNA catabolic process"/>
    <property type="evidence" value="ECO:0007669"/>
    <property type="project" value="TreeGrafter"/>
</dbReference>
<proteinExistence type="predicted"/>
<sequence length="122" mass="13164">MAQGRRTPAKGEIWHVNGDPVEGHEFRGAHYYLVISDKKLVSALGTAVCVPVTSGGVLSRSHAVTVYLDGDSTDTGRITGVVFCYQLRALDLVARNARYAATVAPHIMDEILGMVIDLIDPQ</sequence>
<reference evidence="1" key="1">
    <citation type="submission" date="2019-03" db="EMBL/GenBank/DDBJ databases">
        <title>Complete genome sequence of enteropathogenic Citrobacter rodentium strain DBS100.</title>
        <authorList>
            <person name="Popov G."/>
            <person name="Fiebig A."/>
            <person name="Shideler S."/>
            <person name="Coombes B."/>
            <person name="Savchenko A."/>
        </authorList>
    </citation>
    <scope>NUCLEOTIDE SEQUENCE</scope>
    <source>
        <strain evidence="1">DBS100</strain>
    </source>
</reference>